<dbReference type="InterPro" id="IPR011250">
    <property type="entry name" value="OMP/PagP_B-barrel"/>
</dbReference>
<evidence type="ECO:0000256" key="2">
    <source>
        <dbReference type="SAM" id="SignalP"/>
    </source>
</evidence>
<protein>
    <recommendedName>
        <fullName evidence="3">Outer membrane protein beta-barrel domain-containing protein</fullName>
    </recommendedName>
</protein>
<gene>
    <name evidence="4" type="ORF">COL8621_03467</name>
</gene>
<dbReference type="RefSeq" id="WP_093968480.1">
    <property type="nucleotide sequence ID" value="NZ_FXYE01000002.1"/>
</dbReference>
<dbReference type="Pfam" id="PF13505">
    <property type="entry name" value="OMP_b-brl"/>
    <property type="match status" value="1"/>
</dbReference>
<evidence type="ECO:0000313" key="5">
    <source>
        <dbReference type="Proteomes" id="UP000202922"/>
    </source>
</evidence>
<keyword evidence="5" id="KW-1185">Reference proteome</keyword>
<reference evidence="5" key="1">
    <citation type="submission" date="2017-05" db="EMBL/GenBank/DDBJ databases">
        <authorList>
            <person name="Rodrigo-Torres L."/>
            <person name="Arahal R. D."/>
            <person name="Lucena T."/>
        </authorList>
    </citation>
    <scope>NUCLEOTIDE SEQUENCE [LARGE SCALE GENOMIC DNA]</scope>
    <source>
        <strain evidence="5">CECT 8621</strain>
    </source>
</reference>
<keyword evidence="1 2" id="KW-0732">Signal</keyword>
<dbReference type="Proteomes" id="UP000202922">
    <property type="component" value="Unassembled WGS sequence"/>
</dbReference>
<evidence type="ECO:0000259" key="3">
    <source>
        <dbReference type="Pfam" id="PF13505"/>
    </source>
</evidence>
<feature type="signal peptide" evidence="2">
    <location>
        <begin position="1"/>
        <end position="20"/>
    </location>
</feature>
<dbReference type="EMBL" id="FXYE01000002">
    <property type="protein sequence ID" value="SMX47550.1"/>
    <property type="molecule type" value="Genomic_DNA"/>
</dbReference>
<feature type="domain" description="Outer membrane protein beta-barrel" evidence="3">
    <location>
        <begin position="39"/>
        <end position="216"/>
    </location>
</feature>
<dbReference type="AlphaFoldDB" id="A0A238KY33"/>
<name>A0A238KY33_9RHOB</name>
<dbReference type="InterPro" id="IPR027385">
    <property type="entry name" value="Beta-barrel_OMP"/>
</dbReference>
<accession>A0A238KY33</accession>
<evidence type="ECO:0000313" key="4">
    <source>
        <dbReference type="EMBL" id="SMX47550.1"/>
    </source>
</evidence>
<dbReference type="OrthoDB" id="9810784at2"/>
<organism evidence="4 5">
    <name type="scientific">Actibacterium lipolyticum</name>
    <dbReference type="NCBI Taxonomy" id="1524263"/>
    <lineage>
        <taxon>Bacteria</taxon>
        <taxon>Pseudomonadati</taxon>
        <taxon>Pseudomonadota</taxon>
        <taxon>Alphaproteobacteria</taxon>
        <taxon>Rhodobacterales</taxon>
        <taxon>Roseobacteraceae</taxon>
        <taxon>Actibacterium</taxon>
    </lineage>
</organism>
<dbReference type="SUPFAM" id="SSF56925">
    <property type="entry name" value="OMPA-like"/>
    <property type="match status" value="1"/>
</dbReference>
<feature type="chain" id="PRO_5012692253" description="Outer membrane protein beta-barrel domain-containing protein" evidence="2">
    <location>
        <begin position="21"/>
        <end position="216"/>
    </location>
</feature>
<sequence>MKTLIASILLFLFATTPLRAETEISLYGGVQSAPSSRVSGHDPGGVGSFNFTAKWEGESFDVPPYYGARVTWWRNDRVGYGVELNHAKVIATDASRAANGFSTLEFSDGINIVTANVFYRWPDNARRWTPYAGVGFGIAIPHVEVATAGGETKEYQLAGPAVQAVAGVSYALNDRWSVFGEYKATYSENRVELDNSGSLETNIMTNAVNLGVAVRF</sequence>
<dbReference type="Gene3D" id="2.40.160.20">
    <property type="match status" value="1"/>
</dbReference>
<evidence type="ECO:0000256" key="1">
    <source>
        <dbReference type="ARBA" id="ARBA00022729"/>
    </source>
</evidence>
<proteinExistence type="predicted"/>